<evidence type="ECO:0000259" key="1">
    <source>
        <dbReference type="PROSITE" id="PS50943"/>
    </source>
</evidence>
<organism evidence="2 3">
    <name type="scientific">Micromonospora sonneratiae</name>
    <dbReference type="NCBI Taxonomy" id="1184706"/>
    <lineage>
        <taxon>Bacteria</taxon>
        <taxon>Bacillati</taxon>
        <taxon>Actinomycetota</taxon>
        <taxon>Actinomycetes</taxon>
        <taxon>Micromonosporales</taxon>
        <taxon>Micromonosporaceae</taxon>
        <taxon>Micromonospora</taxon>
    </lineage>
</organism>
<dbReference type="PROSITE" id="PS50943">
    <property type="entry name" value="HTH_CROC1"/>
    <property type="match status" value="1"/>
</dbReference>
<dbReference type="EMBL" id="JBHTMP010000009">
    <property type="protein sequence ID" value="MFD1321121.1"/>
    <property type="molecule type" value="Genomic_DNA"/>
</dbReference>
<name>A0ABW3Y9T3_9ACTN</name>
<dbReference type="InterPro" id="IPR010982">
    <property type="entry name" value="Lambda_DNA-bd_dom_sf"/>
</dbReference>
<reference evidence="3" key="1">
    <citation type="journal article" date="2019" name="Int. J. Syst. Evol. Microbiol.">
        <title>The Global Catalogue of Microorganisms (GCM) 10K type strain sequencing project: providing services to taxonomists for standard genome sequencing and annotation.</title>
        <authorList>
            <consortium name="The Broad Institute Genomics Platform"/>
            <consortium name="The Broad Institute Genome Sequencing Center for Infectious Disease"/>
            <person name="Wu L."/>
            <person name="Ma J."/>
        </authorList>
    </citation>
    <scope>NUCLEOTIDE SEQUENCE [LARGE SCALE GENOMIC DNA]</scope>
    <source>
        <strain evidence="3">JCM 31037</strain>
    </source>
</reference>
<dbReference type="RefSeq" id="WP_377568958.1">
    <property type="nucleotide sequence ID" value="NZ_JBHTMP010000009.1"/>
</dbReference>
<dbReference type="CDD" id="cd00093">
    <property type="entry name" value="HTH_XRE"/>
    <property type="match status" value="1"/>
</dbReference>
<dbReference type="SUPFAM" id="SSF47413">
    <property type="entry name" value="lambda repressor-like DNA-binding domains"/>
    <property type="match status" value="1"/>
</dbReference>
<sequence>MAAFNGWKREPDASAPTLWAEFGRRLRGWRRRAGLTQAQVARQVGYDHTVISKLESGRREPPSRLVRRLDELLQTGGELLAACTETPGQYLPPEVAASRSDGIRLTPLPGDGQNHRTDLPIVSITNWPRSLPSHGLDCPLHGTLGCSVPAVGDALLTYQAMSGADPTAQLSPHADPDTIHVLTALLAVYNRAGVEQVSVGLTAAVEHALHGMTRWLEVLTGRPRRAVLRLAASYAELAGELRLQQGQNGLAMAWFTMGLRWAVETDDIGMRVALLCDMSTLARLEHDAASTLGYARALRSVDADRTWVAMLADIYEARGHALTGDAAQVRHHIDSARKLSEHLGPRDDAEAPWLFGSAGQVYVETGASAALRDIAARTADRATARLAVAAVERSLDRLPEFMHPARVLFTLRLADGYACAGEPQAALTVAEPVLTAAVTQPTAIISQELRGLQSRLAAGWGDQPDVRAFLRNLNAGPA</sequence>
<evidence type="ECO:0000313" key="3">
    <source>
        <dbReference type="Proteomes" id="UP001597260"/>
    </source>
</evidence>
<dbReference type="Proteomes" id="UP001597260">
    <property type="component" value="Unassembled WGS sequence"/>
</dbReference>
<evidence type="ECO:0000313" key="2">
    <source>
        <dbReference type="EMBL" id="MFD1321121.1"/>
    </source>
</evidence>
<dbReference type="InterPro" id="IPR001387">
    <property type="entry name" value="Cro/C1-type_HTH"/>
</dbReference>
<comment type="caution">
    <text evidence="2">The sequence shown here is derived from an EMBL/GenBank/DDBJ whole genome shotgun (WGS) entry which is preliminary data.</text>
</comment>
<keyword evidence="3" id="KW-1185">Reference proteome</keyword>
<accession>A0ABW3Y9T3</accession>
<proteinExistence type="predicted"/>
<dbReference type="Pfam" id="PF13560">
    <property type="entry name" value="HTH_31"/>
    <property type="match status" value="1"/>
</dbReference>
<gene>
    <name evidence="2" type="ORF">ACFQ4H_08475</name>
</gene>
<protein>
    <submittedName>
        <fullName evidence="2">Helix-turn-helix domain-containing protein</fullName>
    </submittedName>
</protein>
<dbReference type="Gene3D" id="1.10.260.40">
    <property type="entry name" value="lambda repressor-like DNA-binding domains"/>
    <property type="match status" value="1"/>
</dbReference>
<feature type="domain" description="HTH cro/C1-type" evidence="1">
    <location>
        <begin position="26"/>
        <end position="79"/>
    </location>
</feature>
<dbReference type="SMART" id="SM00530">
    <property type="entry name" value="HTH_XRE"/>
    <property type="match status" value="1"/>
</dbReference>